<evidence type="ECO:0000313" key="2">
    <source>
        <dbReference type="EMBL" id="KAL2501391.1"/>
    </source>
</evidence>
<dbReference type="EMBL" id="JBFOLJ010000010">
    <property type="protein sequence ID" value="KAL2501391.1"/>
    <property type="molecule type" value="Genomic_DNA"/>
</dbReference>
<reference evidence="3" key="1">
    <citation type="submission" date="2024-07" db="EMBL/GenBank/DDBJ databases">
        <title>Two chromosome-level genome assemblies of Korean endemic species Abeliophyllum distichum and Forsythia ovata (Oleaceae).</title>
        <authorList>
            <person name="Jang H."/>
        </authorList>
    </citation>
    <scope>NUCLEOTIDE SEQUENCE [LARGE SCALE GENOMIC DNA]</scope>
</reference>
<feature type="transmembrane region" description="Helical" evidence="1">
    <location>
        <begin position="147"/>
        <end position="166"/>
    </location>
</feature>
<dbReference type="Proteomes" id="UP001604277">
    <property type="component" value="Unassembled WGS sequence"/>
</dbReference>
<sequence>MQNPPKPIESGQVNLIGLDHVFPAVMDHISRNNINVIKSWEFDKMIMRVDRAGREPNSLAYSLGGTMSEILIMKSPIRLVEHQRYKELNADVRATQNNSANFTIQDFSIQEKCRAKMHIQYTIEETTDHNYDLMTNSKFRLKLGDCVEFKGGCVGFILGVTVYYLFQGVTVYGLFPE</sequence>
<protein>
    <submittedName>
        <fullName evidence="2">Uncharacterized protein</fullName>
    </submittedName>
</protein>
<keyword evidence="1" id="KW-0472">Membrane</keyword>
<dbReference type="AlphaFoldDB" id="A0ABD1SLN6"/>
<proteinExistence type="predicted"/>
<gene>
    <name evidence="2" type="ORF">Fot_35239</name>
</gene>
<keyword evidence="1" id="KW-0812">Transmembrane</keyword>
<accession>A0ABD1SLN6</accession>
<evidence type="ECO:0000313" key="3">
    <source>
        <dbReference type="Proteomes" id="UP001604277"/>
    </source>
</evidence>
<keyword evidence="1" id="KW-1133">Transmembrane helix</keyword>
<keyword evidence="3" id="KW-1185">Reference proteome</keyword>
<comment type="caution">
    <text evidence="2">The sequence shown here is derived from an EMBL/GenBank/DDBJ whole genome shotgun (WGS) entry which is preliminary data.</text>
</comment>
<evidence type="ECO:0000256" key="1">
    <source>
        <dbReference type="SAM" id="Phobius"/>
    </source>
</evidence>
<organism evidence="2 3">
    <name type="scientific">Forsythia ovata</name>
    <dbReference type="NCBI Taxonomy" id="205694"/>
    <lineage>
        <taxon>Eukaryota</taxon>
        <taxon>Viridiplantae</taxon>
        <taxon>Streptophyta</taxon>
        <taxon>Embryophyta</taxon>
        <taxon>Tracheophyta</taxon>
        <taxon>Spermatophyta</taxon>
        <taxon>Magnoliopsida</taxon>
        <taxon>eudicotyledons</taxon>
        <taxon>Gunneridae</taxon>
        <taxon>Pentapetalae</taxon>
        <taxon>asterids</taxon>
        <taxon>lamiids</taxon>
        <taxon>Lamiales</taxon>
        <taxon>Oleaceae</taxon>
        <taxon>Forsythieae</taxon>
        <taxon>Forsythia</taxon>
    </lineage>
</organism>
<name>A0ABD1SLN6_9LAMI</name>